<protein>
    <submittedName>
        <fullName evidence="3">Ferredoxin</fullName>
    </submittedName>
</protein>
<gene>
    <name evidence="3" type="ORF">DD235_14720</name>
</gene>
<proteinExistence type="predicted"/>
<keyword evidence="4" id="KW-1185">Reference proteome</keyword>
<evidence type="ECO:0000259" key="2">
    <source>
        <dbReference type="Pfam" id="PF09313"/>
    </source>
</evidence>
<comment type="caution">
    <text evidence="3">The sequence shown here is derived from an EMBL/GenBank/DDBJ whole genome shotgun (WGS) entry which is preliminary data.</text>
</comment>
<dbReference type="SUPFAM" id="SSF51197">
    <property type="entry name" value="Clavaminate synthase-like"/>
    <property type="match status" value="1"/>
</dbReference>
<evidence type="ECO:0000313" key="3">
    <source>
        <dbReference type="EMBL" id="PWF21511.1"/>
    </source>
</evidence>
<dbReference type="RefSeq" id="WP_109062854.1">
    <property type="nucleotide sequence ID" value="NZ_QETA01000007.1"/>
</dbReference>
<dbReference type="InterPro" id="IPR014710">
    <property type="entry name" value="RmlC-like_jellyroll"/>
</dbReference>
<reference evidence="4" key="1">
    <citation type="submission" date="2018-05" db="EMBL/GenBank/DDBJ databases">
        <authorList>
            <person name="Li Y."/>
        </authorList>
    </citation>
    <scope>NUCLEOTIDE SEQUENCE [LARGE SCALE GENOMIC DNA]</scope>
    <source>
        <strain evidence="4">3d-2-2</strain>
    </source>
</reference>
<name>A0A2V1JU49_9BURK</name>
<feature type="region of interest" description="Disordered" evidence="1">
    <location>
        <begin position="1"/>
        <end position="22"/>
    </location>
</feature>
<organism evidence="3 4">
    <name type="scientific">Corticimicrobacter populi</name>
    <dbReference type="NCBI Taxonomy" id="2175229"/>
    <lineage>
        <taxon>Bacteria</taxon>
        <taxon>Pseudomonadati</taxon>
        <taxon>Pseudomonadota</taxon>
        <taxon>Betaproteobacteria</taxon>
        <taxon>Burkholderiales</taxon>
        <taxon>Alcaligenaceae</taxon>
        <taxon>Corticimicrobacter</taxon>
    </lineage>
</organism>
<sequence length="108" mass="11870">MTHPRHPDLPLTLPPGVEPYGRSPDFTPDTLPTALQTDHATAAGVWGRLQVQAGRLRYQLAQSPDVSVELAAGESLIIAPEIRHRVAFIEPGQFHIEFCRLPRQGESA</sequence>
<evidence type="ECO:0000313" key="4">
    <source>
        <dbReference type="Proteomes" id="UP000245212"/>
    </source>
</evidence>
<dbReference type="Proteomes" id="UP000245212">
    <property type="component" value="Unassembled WGS sequence"/>
</dbReference>
<dbReference type="AlphaFoldDB" id="A0A2V1JU49"/>
<dbReference type="Pfam" id="PF09313">
    <property type="entry name" value="TehB-like"/>
    <property type="match status" value="1"/>
</dbReference>
<dbReference type="Gene3D" id="2.60.120.10">
    <property type="entry name" value="Jelly Rolls"/>
    <property type="match status" value="1"/>
</dbReference>
<accession>A0A2V1JU49</accession>
<feature type="domain" description="TehB/YeaR-like" evidence="2">
    <location>
        <begin position="22"/>
        <end position="92"/>
    </location>
</feature>
<evidence type="ECO:0000256" key="1">
    <source>
        <dbReference type="SAM" id="MobiDB-lite"/>
    </source>
</evidence>
<dbReference type="EMBL" id="QETA01000007">
    <property type="protein sequence ID" value="PWF21511.1"/>
    <property type="molecule type" value="Genomic_DNA"/>
</dbReference>
<dbReference type="InterPro" id="IPR015392">
    <property type="entry name" value="TehB/YeaR-like_dom"/>
</dbReference>